<reference evidence="1 2" key="1">
    <citation type="submission" date="2021-06" db="EMBL/GenBank/DDBJ databases">
        <authorList>
            <person name="Palmer J.M."/>
        </authorList>
    </citation>
    <scope>NUCLEOTIDE SEQUENCE [LARGE SCALE GENOMIC DNA]</scope>
    <source>
        <strain evidence="2">if_2019</strain>
        <tissue evidence="1">Muscle</tissue>
    </source>
</reference>
<evidence type="ECO:0000313" key="2">
    <source>
        <dbReference type="Proteomes" id="UP001482620"/>
    </source>
</evidence>
<name>A0ABV0VFR4_9TELE</name>
<gene>
    <name evidence="1" type="ORF">ILYODFUR_018685</name>
</gene>
<accession>A0ABV0VFR4</accession>
<dbReference type="EMBL" id="JAHRIQ010106096">
    <property type="protein sequence ID" value="MEQ2255899.1"/>
    <property type="molecule type" value="Genomic_DNA"/>
</dbReference>
<protein>
    <submittedName>
        <fullName evidence="1">Uncharacterized protein</fullName>
    </submittedName>
</protein>
<sequence>MEDEIRLDVNKSSRCLHGVVRMPTCIGLLLCDWLIYQFNKQLNRLHSGPSFSRKLMVFSAGSSQTSFSTTS</sequence>
<dbReference type="Proteomes" id="UP001482620">
    <property type="component" value="Unassembled WGS sequence"/>
</dbReference>
<keyword evidence="2" id="KW-1185">Reference proteome</keyword>
<comment type="caution">
    <text evidence="1">The sequence shown here is derived from an EMBL/GenBank/DDBJ whole genome shotgun (WGS) entry which is preliminary data.</text>
</comment>
<organism evidence="1 2">
    <name type="scientific">Ilyodon furcidens</name>
    <name type="common">goldbreast splitfin</name>
    <dbReference type="NCBI Taxonomy" id="33524"/>
    <lineage>
        <taxon>Eukaryota</taxon>
        <taxon>Metazoa</taxon>
        <taxon>Chordata</taxon>
        <taxon>Craniata</taxon>
        <taxon>Vertebrata</taxon>
        <taxon>Euteleostomi</taxon>
        <taxon>Actinopterygii</taxon>
        <taxon>Neopterygii</taxon>
        <taxon>Teleostei</taxon>
        <taxon>Neoteleostei</taxon>
        <taxon>Acanthomorphata</taxon>
        <taxon>Ovalentaria</taxon>
        <taxon>Atherinomorphae</taxon>
        <taxon>Cyprinodontiformes</taxon>
        <taxon>Goodeidae</taxon>
        <taxon>Ilyodon</taxon>
    </lineage>
</organism>
<proteinExistence type="predicted"/>
<evidence type="ECO:0000313" key="1">
    <source>
        <dbReference type="EMBL" id="MEQ2255899.1"/>
    </source>
</evidence>